<dbReference type="InterPro" id="IPR006015">
    <property type="entry name" value="Universal_stress_UspA"/>
</dbReference>
<comment type="similarity">
    <text evidence="1">Belongs to the universal stress protein A family.</text>
</comment>
<reference evidence="5 6" key="1">
    <citation type="submission" date="2024-10" db="EMBL/GenBank/DDBJ databases">
        <title>The Natural Products Discovery Center: Release of the First 8490 Sequenced Strains for Exploring Actinobacteria Biosynthetic Diversity.</title>
        <authorList>
            <person name="Kalkreuter E."/>
            <person name="Kautsar S.A."/>
            <person name="Yang D."/>
            <person name="Bader C.D."/>
            <person name="Teijaro C.N."/>
            <person name="Fluegel L."/>
            <person name="Davis C.M."/>
            <person name="Simpson J.R."/>
            <person name="Lauterbach L."/>
            <person name="Steele A.D."/>
            <person name="Gui C."/>
            <person name="Meng S."/>
            <person name="Li G."/>
            <person name="Viehrig K."/>
            <person name="Ye F."/>
            <person name="Su P."/>
            <person name="Kiefer A.F."/>
            <person name="Nichols A."/>
            <person name="Cepeda A.J."/>
            <person name="Yan W."/>
            <person name="Fan B."/>
            <person name="Jiang Y."/>
            <person name="Adhikari A."/>
            <person name="Zheng C.-J."/>
            <person name="Schuster L."/>
            <person name="Cowan T.M."/>
            <person name="Smanski M.J."/>
            <person name="Chevrette M.G."/>
            <person name="De Carvalho L.P.S."/>
            <person name="Shen B."/>
        </authorList>
    </citation>
    <scope>NUCLEOTIDE SEQUENCE [LARGE SCALE GENOMIC DNA]</scope>
    <source>
        <strain evidence="5 6">NPDC020568</strain>
    </source>
</reference>
<dbReference type="EMBL" id="JBIRUQ010000001">
    <property type="protein sequence ID" value="MFI1460530.1"/>
    <property type="molecule type" value="Genomic_DNA"/>
</dbReference>
<accession>A0ABW7THM3</accession>
<protein>
    <submittedName>
        <fullName evidence="5">Universal stress protein</fullName>
    </submittedName>
</protein>
<evidence type="ECO:0000259" key="4">
    <source>
        <dbReference type="Pfam" id="PF00582"/>
    </source>
</evidence>
<dbReference type="PANTHER" id="PTHR46268">
    <property type="entry name" value="STRESS RESPONSE PROTEIN NHAX"/>
    <property type="match status" value="1"/>
</dbReference>
<dbReference type="GeneID" id="93504971"/>
<evidence type="ECO:0000256" key="3">
    <source>
        <dbReference type="ARBA" id="ARBA00022840"/>
    </source>
</evidence>
<dbReference type="Gene3D" id="3.40.50.620">
    <property type="entry name" value="HUPs"/>
    <property type="match status" value="2"/>
</dbReference>
<comment type="caution">
    <text evidence="5">The sequence shown here is derived from an EMBL/GenBank/DDBJ whole genome shotgun (WGS) entry which is preliminary data.</text>
</comment>
<sequence>MVTHRPDRPHNLASAAVVVGTDGSAASHRAVRWAAETAAQRGRTLHIVHGLDLTAAAAALGSFDLLAPGITDNIRRRGAEYITSATHLARSVAPGVQIRPEVCEAEPARLLIARSADAHMVVLGAAGDSGTFTHLGSTLLAVVAHGRGSIAVVRHRGTELQPGGGYPVVVGIDGSPRSQSALAAAFHEAAERKSRLVAVHAWCDQRFDRFAGYPNTITDPVVATAAQTLLSEQLAGWQEKYPDVPVIRKVYPAGPVHQLIGWSRLAQLVVVGNRGRGGFRGLLLGSTGNALVQHAHCPVMVTHTEQHR</sequence>
<name>A0ABW7THM3_9NOCA</name>
<keyword evidence="3" id="KW-0067">ATP-binding</keyword>
<dbReference type="SUPFAM" id="SSF52402">
    <property type="entry name" value="Adenine nucleotide alpha hydrolases-like"/>
    <property type="match status" value="2"/>
</dbReference>
<organism evidence="5 6">
    <name type="scientific">Nocardia carnea</name>
    <dbReference type="NCBI Taxonomy" id="37328"/>
    <lineage>
        <taxon>Bacteria</taxon>
        <taxon>Bacillati</taxon>
        <taxon>Actinomycetota</taxon>
        <taxon>Actinomycetes</taxon>
        <taxon>Mycobacteriales</taxon>
        <taxon>Nocardiaceae</taxon>
        <taxon>Nocardia</taxon>
    </lineage>
</organism>
<keyword evidence="6" id="KW-1185">Reference proteome</keyword>
<dbReference type="RefSeq" id="WP_033242069.1">
    <property type="nucleotide sequence ID" value="NZ_JBIRUQ010000001.1"/>
</dbReference>
<feature type="domain" description="UspA" evidence="4">
    <location>
        <begin position="17"/>
        <end position="154"/>
    </location>
</feature>
<keyword evidence="2" id="KW-0547">Nucleotide-binding</keyword>
<evidence type="ECO:0000313" key="6">
    <source>
        <dbReference type="Proteomes" id="UP001611263"/>
    </source>
</evidence>
<feature type="domain" description="UspA" evidence="4">
    <location>
        <begin position="168"/>
        <end position="303"/>
    </location>
</feature>
<dbReference type="Pfam" id="PF00582">
    <property type="entry name" value="Usp"/>
    <property type="match status" value="2"/>
</dbReference>
<evidence type="ECO:0000313" key="5">
    <source>
        <dbReference type="EMBL" id="MFI1460530.1"/>
    </source>
</evidence>
<gene>
    <name evidence="5" type="ORF">ACH4WX_07390</name>
</gene>
<dbReference type="PRINTS" id="PR01438">
    <property type="entry name" value="UNVRSLSTRESS"/>
</dbReference>
<dbReference type="PANTHER" id="PTHR46268:SF27">
    <property type="entry name" value="UNIVERSAL STRESS PROTEIN RV2623"/>
    <property type="match status" value="1"/>
</dbReference>
<evidence type="ECO:0000256" key="2">
    <source>
        <dbReference type="ARBA" id="ARBA00022741"/>
    </source>
</evidence>
<dbReference type="InterPro" id="IPR014729">
    <property type="entry name" value="Rossmann-like_a/b/a_fold"/>
</dbReference>
<evidence type="ECO:0000256" key="1">
    <source>
        <dbReference type="ARBA" id="ARBA00008791"/>
    </source>
</evidence>
<proteinExistence type="inferred from homology"/>
<dbReference type="CDD" id="cd00293">
    <property type="entry name" value="USP-like"/>
    <property type="match status" value="1"/>
</dbReference>
<dbReference type="InterPro" id="IPR006016">
    <property type="entry name" value="UspA"/>
</dbReference>
<dbReference type="Proteomes" id="UP001611263">
    <property type="component" value="Unassembled WGS sequence"/>
</dbReference>